<organism evidence="3 4">
    <name type="scientific">Myceligenerans crystallogenes</name>
    <dbReference type="NCBI Taxonomy" id="316335"/>
    <lineage>
        <taxon>Bacteria</taxon>
        <taxon>Bacillati</taxon>
        <taxon>Actinomycetota</taxon>
        <taxon>Actinomycetes</taxon>
        <taxon>Micrococcales</taxon>
        <taxon>Promicromonosporaceae</taxon>
        <taxon>Myceligenerans</taxon>
    </lineage>
</organism>
<comment type="similarity">
    <text evidence="1 2">Belongs to the arylamine N-acetyltransferase family.</text>
</comment>
<accession>A0ABN2N9I7</accession>
<proteinExistence type="inferred from homology"/>
<dbReference type="RefSeq" id="WP_344100373.1">
    <property type="nucleotide sequence ID" value="NZ_BAAANL010000002.1"/>
</dbReference>
<dbReference type="EMBL" id="BAAANL010000002">
    <property type="protein sequence ID" value="GAA1855781.1"/>
    <property type="molecule type" value="Genomic_DNA"/>
</dbReference>
<sequence length="280" mass="31335">MTTSISTSSGAWRVERLDLDGYLERLGIPAREPSREALDEIHERHVRTFTFDNADVLLRQHPGVDLDSVSEKFVGRGRGGYCFEHSTLLSAALERLGYTVIRRLARVGDPAKGPVTSRTHLVVEVVLDGRRLLCDPGFGMSVARPIPLEDGHVDEQYGNRYRIVRAADGVVPAWRLERLRNEMWEVQHTTDELPVRPSDVELGHCYTSTSPASHFTHELIVARRFTGRHVTLTAGTVTIRHDDGATEHHDLAAGELTTWLAELNPHLSDEETARLVARLS</sequence>
<dbReference type="SUPFAM" id="SSF54001">
    <property type="entry name" value="Cysteine proteinases"/>
    <property type="match status" value="1"/>
</dbReference>
<evidence type="ECO:0000256" key="1">
    <source>
        <dbReference type="ARBA" id="ARBA00006547"/>
    </source>
</evidence>
<dbReference type="Proteomes" id="UP001501094">
    <property type="component" value="Unassembled WGS sequence"/>
</dbReference>
<dbReference type="Gene3D" id="3.30.2140.10">
    <property type="entry name" value="Arylamine N-acetyltransferase"/>
    <property type="match status" value="1"/>
</dbReference>
<dbReference type="PANTHER" id="PTHR11786">
    <property type="entry name" value="N-HYDROXYARYLAMINE O-ACETYLTRANSFERASE"/>
    <property type="match status" value="1"/>
</dbReference>
<dbReference type="Gene3D" id="2.40.128.150">
    <property type="entry name" value="Cysteine proteinases"/>
    <property type="match status" value="1"/>
</dbReference>
<keyword evidence="4" id="KW-1185">Reference proteome</keyword>
<dbReference type="InterPro" id="IPR038765">
    <property type="entry name" value="Papain-like_cys_pep_sf"/>
</dbReference>
<name>A0ABN2N9I7_9MICO</name>
<evidence type="ECO:0000313" key="3">
    <source>
        <dbReference type="EMBL" id="GAA1855781.1"/>
    </source>
</evidence>
<dbReference type="Pfam" id="PF00797">
    <property type="entry name" value="Acetyltransf_2"/>
    <property type="match status" value="1"/>
</dbReference>
<evidence type="ECO:0000256" key="2">
    <source>
        <dbReference type="RuleBase" id="RU003452"/>
    </source>
</evidence>
<dbReference type="InterPro" id="IPR001447">
    <property type="entry name" value="Arylamine_N-AcTrfase"/>
</dbReference>
<evidence type="ECO:0000313" key="4">
    <source>
        <dbReference type="Proteomes" id="UP001501094"/>
    </source>
</evidence>
<gene>
    <name evidence="3" type="ORF">GCM10009751_10930</name>
</gene>
<protein>
    <submittedName>
        <fullName evidence="3">Arylamine N-acetyltransferase</fullName>
    </submittedName>
</protein>
<dbReference type="PRINTS" id="PR01543">
    <property type="entry name" value="ANATRNSFRASE"/>
</dbReference>
<comment type="caution">
    <text evidence="3">The sequence shown here is derived from an EMBL/GenBank/DDBJ whole genome shotgun (WGS) entry which is preliminary data.</text>
</comment>
<reference evidence="3 4" key="1">
    <citation type="journal article" date="2019" name="Int. J. Syst. Evol. Microbiol.">
        <title>The Global Catalogue of Microorganisms (GCM) 10K type strain sequencing project: providing services to taxonomists for standard genome sequencing and annotation.</title>
        <authorList>
            <consortium name="The Broad Institute Genomics Platform"/>
            <consortium name="The Broad Institute Genome Sequencing Center for Infectious Disease"/>
            <person name="Wu L."/>
            <person name="Ma J."/>
        </authorList>
    </citation>
    <scope>NUCLEOTIDE SEQUENCE [LARGE SCALE GENOMIC DNA]</scope>
    <source>
        <strain evidence="3 4">JCM 14326</strain>
    </source>
</reference>
<dbReference type="PANTHER" id="PTHR11786:SF0">
    <property type="entry name" value="ARYLAMINE N-ACETYLTRANSFERASE 4-RELATED"/>
    <property type="match status" value="1"/>
</dbReference>